<proteinExistence type="predicted"/>
<feature type="domain" description="RRM" evidence="5">
    <location>
        <begin position="42"/>
        <end position="68"/>
    </location>
</feature>
<evidence type="ECO:0000256" key="1">
    <source>
        <dbReference type="ARBA" id="ARBA00004123"/>
    </source>
</evidence>
<reference evidence="6" key="1">
    <citation type="submission" date="2020-07" db="EMBL/GenBank/DDBJ databases">
        <authorList>
            <person name="Lin J."/>
        </authorList>
    </citation>
    <scope>NUCLEOTIDE SEQUENCE</scope>
</reference>
<dbReference type="SUPFAM" id="SSF54928">
    <property type="entry name" value="RNA-binding domain, RBD"/>
    <property type="match status" value="1"/>
</dbReference>
<comment type="subcellular location">
    <subcellularLocation>
        <location evidence="1">Nucleus</location>
    </subcellularLocation>
</comment>
<keyword evidence="3" id="KW-0694">RNA-binding</keyword>
<evidence type="ECO:0000313" key="6">
    <source>
        <dbReference type="EMBL" id="CAD1838197.1"/>
    </source>
</evidence>
<dbReference type="AlphaFoldDB" id="A0A6V7Q5L5"/>
<dbReference type="InterPro" id="IPR012677">
    <property type="entry name" value="Nucleotide-bd_a/b_plait_sf"/>
</dbReference>
<accession>A0A6V7Q5L5</accession>
<dbReference type="PANTHER" id="PTHR48039">
    <property type="entry name" value="RNA-BINDING MOTIF PROTEIN 14B"/>
    <property type="match status" value="1"/>
</dbReference>
<keyword evidence="4" id="KW-0539">Nucleus</keyword>
<protein>
    <recommendedName>
        <fullName evidence="5">RRM domain-containing protein</fullName>
    </recommendedName>
</protein>
<dbReference type="PANTHER" id="PTHR48039:SF5">
    <property type="entry name" value="RNA-BINDING PROTEIN 28"/>
    <property type="match status" value="1"/>
</dbReference>
<dbReference type="GO" id="GO:0003729">
    <property type="term" value="F:mRNA binding"/>
    <property type="evidence" value="ECO:0007669"/>
    <property type="project" value="TreeGrafter"/>
</dbReference>
<dbReference type="InterPro" id="IPR051945">
    <property type="entry name" value="RRM_MRD1_RNA_proc_ribogen"/>
</dbReference>
<organism evidence="6">
    <name type="scientific">Ananas comosus var. bracteatus</name>
    <name type="common">red pineapple</name>
    <dbReference type="NCBI Taxonomy" id="296719"/>
    <lineage>
        <taxon>Eukaryota</taxon>
        <taxon>Viridiplantae</taxon>
        <taxon>Streptophyta</taxon>
        <taxon>Embryophyta</taxon>
        <taxon>Tracheophyta</taxon>
        <taxon>Spermatophyta</taxon>
        <taxon>Magnoliopsida</taxon>
        <taxon>Liliopsida</taxon>
        <taxon>Poales</taxon>
        <taxon>Bromeliaceae</taxon>
        <taxon>Bromelioideae</taxon>
        <taxon>Ananas</taxon>
    </lineage>
</organism>
<keyword evidence="2" id="KW-0677">Repeat</keyword>
<dbReference type="Gene3D" id="3.30.70.330">
    <property type="match status" value="1"/>
</dbReference>
<dbReference type="GO" id="GO:0005634">
    <property type="term" value="C:nucleus"/>
    <property type="evidence" value="ECO:0007669"/>
    <property type="project" value="UniProtKB-SubCell"/>
</dbReference>
<dbReference type="InterPro" id="IPR000504">
    <property type="entry name" value="RRM_dom"/>
</dbReference>
<name>A0A6V7Q5L5_ANACO</name>
<dbReference type="EMBL" id="LR862133">
    <property type="protein sequence ID" value="CAD1838197.1"/>
    <property type="molecule type" value="Genomic_DNA"/>
</dbReference>
<evidence type="ECO:0000256" key="3">
    <source>
        <dbReference type="ARBA" id="ARBA00022884"/>
    </source>
</evidence>
<dbReference type="InterPro" id="IPR035979">
    <property type="entry name" value="RBD_domain_sf"/>
</dbReference>
<sequence>MTPEESKKFCRDAVLLRASKQNPVIQKVKLLTDEKKGTISMKKHSRGVAFVEFKEHEHAIVCLRVLNNNPGNHFLLDAPPRRRRWHTRRRGRGETRRGRGGAGVIGARGVAAATARPGAGNLRAEEQRREERMRRVAIGGGDWSLSKFYNFTI</sequence>
<gene>
    <name evidence="6" type="ORF">CB5_LOCUS21408</name>
</gene>
<dbReference type="Pfam" id="PF00076">
    <property type="entry name" value="RRM_1"/>
    <property type="match status" value="1"/>
</dbReference>
<evidence type="ECO:0000256" key="2">
    <source>
        <dbReference type="ARBA" id="ARBA00022737"/>
    </source>
</evidence>
<evidence type="ECO:0000256" key="4">
    <source>
        <dbReference type="ARBA" id="ARBA00023242"/>
    </source>
</evidence>
<evidence type="ECO:0000259" key="5">
    <source>
        <dbReference type="Pfam" id="PF00076"/>
    </source>
</evidence>